<dbReference type="InterPro" id="IPR050397">
    <property type="entry name" value="Env_Response_Regulators"/>
</dbReference>
<dbReference type="Gene3D" id="1.10.10.10">
    <property type="entry name" value="Winged helix-like DNA-binding domain superfamily/Winged helix DNA-binding domain"/>
    <property type="match status" value="1"/>
</dbReference>
<dbReference type="RefSeq" id="WP_015327005.1">
    <property type="nucleotide sequence ID" value="NC_019978.1"/>
</dbReference>
<evidence type="ECO:0000259" key="4">
    <source>
        <dbReference type="PROSITE" id="PS50042"/>
    </source>
</evidence>
<proteinExistence type="predicted"/>
<evidence type="ECO:0000313" key="7">
    <source>
        <dbReference type="Proteomes" id="UP000010880"/>
    </source>
</evidence>
<accession>L0KB47</accession>
<dbReference type="Pfam" id="PF00027">
    <property type="entry name" value="cNMP_binding"/>
    <property type="match status" value="1"/>
</dbReference>
<dbReference type="EMBL" id="CP003359">
    <property type="protein sequence ID" value="AGB41283.1"/>
    <property type="molecule type" value="Genomic_DNA"/>
</dbReference>
<dbReference type="InterPro" id="IPR036390">
    <property type="entry name" value="WH_DNA-bd_sf"/>
</dbReference>
<evidence type="ECO:0000256" key="1">
    <source>
        <dbReference type="ARBA" id="ARBA00023015"/>
    </source>
</evidence>
<dbReference type="SMART" id="SM00419">
    <property type="entry name" value="HTH_CRP"/>
    <property type="match status" value="1"/>
</dbReference>
<keyword evidence="1" id="KW-0805">Transcription regulation</keyword>
<dbReference type="OrthoDB" id="9776746at2"/>
<dbReference type="Pfam" id="PF13545">
    <property type="entry name" value="HTH_Crp_2"/>
    <property type="match status" value="1"/>
</dbReference>
<protein>
    <submittedName>
        <fullName evidence="6">cAMP-binding protein</fullName>
    </submittedName>
</protein>
<dbReference type="SUPFAM" id="SSF51206">
    <property type="entry name" value="cAMP-binding domain-like"/>
    <property type="match status" value="1"/>
</dbReference>
<sequence>MVNRFLKNFILFQDLTTDELERVADIIYNESYDKNEIIFWEEDRGDAIYIILDGLVKVFKTNDQGREKTLTLLSRGEFFGEMALLDNSLRSASVKAIKPCQLLIIERSKFKSLVAQYPAISLKIIAILSQRLRKANQQIQNLTFKSVRERLEDELKELAYKYGSEHKRGTLITKKITHQELANLVGTTRATVTKILNQMMENNELLIKDRYLILLD</sequence>
<dbReference type="PROSITE" id="PS51063">
    <property type="entry name" value="HTH_CRP_2"/>
    <property type="match status" value="1"/>
</dbReference>
<keyword evidence="2" id="KW-0238">DNA-binding</keyword>
<dbReference type="InterPro" id="IPR036388">
    <property type="entry name" value="WH-like_DNA-bd_sf"/>
</dbReference>
<dbReference type="PROSITE" id="PS00889">
    <property type="entry name" value="CNMP_BINDING_2"/>
    <property type="match status" value="1"/>
</dbReference>
<dbReference type="GO" id="GO:0003677">
    <property type="term" value="F:DNA binding"/>
    <property type="evidence" value="ECO:0007669"/>
    <property type="project" value="UniProtKB-KW"/>
</dbReference>
<feature type="domain" description="HTH crp-type" evidence="5">
    <location>
        <begin position="145"/>
        <end position="216"/>
    </location>
</feature>
<feature type="domain" description="Cyclic nucleotide-binding" evidence="4">
    <location>
        <begin position="11"/>
        <end position="131"/>
    </location>
</feature>
<organism evidence="6 7">
    <name type="scientific">Halobacteroides halobius (strain ATCC 35273 / DSM 5150 / MD-1)</name>
    <dbReference type="NCBI Taxonomy" id="748449"/>
    <lineage>
        <taxon>Bacteria</taxon>
        <taxon>Bacillati</taxon>
        <taxon>Bacillota</taxon>
        <taxon>Clostridia</taxon>
        <taxon>Halanaerobiales</taxon>
        <taxon>Halobacteroidaceae</taxon>
        <taxon>Halobacteroides</taxon>
    </lineage>
</organism>
<dbReference type="STRING" id="748449.Halha_1338"/>
<dbReference type="InterPro" id="IPR012318">
    <property type="entry name" value="HTH_CRP"/>
</dbReference>
<dbReference type="GO" id="GO:0005829">
    <property type="term" value="C:cytosol"/>
    <property type="evidence" value="ECO:0007669"/>
    <property type="project" value="TreeGrafter"/>
</dbReference>
<evidence type="ECO:0000256" key="3">
    <source>
        <dbReference type="ARBA" id="ARBA00023163"/>
    </source>
</evidence>
<keyword evidence="3" id="KW-0804">Transcription</keyword>
<dbReference type="InterPro" id="IPR014710">
    <property type="entry name" value="RmlC-like_jellyroll"/>
</dbReference>
<dbReference type="Gene3D" id="2.60.120.10">
    <property type="entry name" value="Jelly Rolls"/>
    <property type="match status" value="1"/>
</dbReference>
<keyword evidence="7" id="KW-1185">Reference proteome</keyword>
<dbReference type="SUPFAM" id="SSF46785">
    <property type="entry name" value="Winged helix' DNA-binding domain"/>
    <property type="match status" value="1"/>
</dbReference>
<reference evidence="7" key="1">
    <citation type="submission" date="2012-02" db="EMBL/GenBank/DDBJ databases">
        <title>The complete genome of Halobacteroides halobius DSM 5150.</title>
        <authorList>
            <person name="Lucas S."/>
            <person name="Copeland A."/>
            <person name="Lapidus A."/>
            <person name="Glavina del Rio T."/>
            <person name="Dalin E."/>
            <person name="Tice H."/>
            <person name="Bruce D."/>
            <person name="Goodwin L."/>
            <person name="Pitluck S."/>
            <person name="Peters L."/>
            <person name="Mikhailova N."/>
            <person name="Gu W."/>
            <person name="Kyrpides N."/>
            <person name="Mavromatis K."/>
            <person name="Ivanova N."/>
            <person name="Brettin T."/>
            <person name="Detter J.C."/>
            <person name="Han C."/>
            <person name="Larimer F."/>
            <person name="Land M."/>
            <person name="Hauser L."/>
            <person name="Markowitz V."/>
            <person name="Cheng J.-F."/>
            <person name="Hugenholtz P."/>
            <person name="Woyke T."/>
            <person name="Wu D."/>
            <person name="Tindall B."/>
            <person name="Pomrenke H."/>
            <person name="Brambilla E."/>
            <person name="Klenk H.-P."/>
            <person name="Eisen J.A."/>
        </authorList>
    </citation>
    <scope>NUCLEOTIDE SEQUENCE [LARGE SCALE GENOMIC DNA]</scope>
    <source>
        <strain evidence="7">ATCC 35273 / DSM 5150 / MD-1</strain>
    </source>
</reference>
<name>L0KB47_HALHC</name>
<dbReference type="InterPro" id="IPR000595">
    <property type="entry name" value="cNMP-bd_dom"/>
</dbReference>
<dbReference type="AlphaFoldDB" id="L0KB47"/>
<dbReference type="SMART" id="SM00100">
    <property type="entry name" value="cNMP"/>
    <property type="match status" value="1"/>
</dbReference>
<evidence type="ECO:0000259" key="5">
    <source>
        <dbReference type="PROSITE" id="PS51063"/>
    </source>
</evidence>
<dbReference type="InterPro" id="IPR018488">
    <property type="entry name" value="cNMP-bd_CS"/>
</dbReference>
<dbReference type="PROSITE" id="PS50042">
    <property type="entry name" value="CNMP_BINDING_3"/>
    <property type="match status" value="1"/>
</dbReference>
<evidence type="ECO:0000256" key="2">
    <source>
        <dbReference type="ARBA" id="ARBA00023125"/>
    </source>
</evidence>
<dbReference type="InterPro" id="IPR018490">
    <property type="entry name" value="cNMP-bd_dom_sf"/>
</dbReference>
<dbReference type="PANTHER" id="PTHR24567">
    <property type="entry name" value="CRP FAMILY TRANSCRIPTIONAL REGULATORY PROTEIN"/>
    <property type="match status" value="1"/>
</dbReference>
<dbReference type="CDD" id="cd00038">
    <property type="entry name" value="CAP_ED"/>
    <property type="match status" value="1"/>
</dbReference>
<dbReference type="Proteomes" id="UP000010880">
    <property type="component" value="Chromosome"/>
</dbReference>
<dbReference type="eggNOG" id="COG0664">
    <property type="taxonomic scope" value="Bacteria"/>
</dbReference>
<dbReference type="GO" id="GO:0003700">
    <property type="term" value="F:DNA-binding transcription factor activity"/>
    <property type="evidence" value="ECO:0007669"/>
    <property type="project" value="TreeGrafter"/>
</dbReference>
<evidence type="ECO:0000313" key="6">
    <source>
        <dbReference type="EMBL" id="AGB41283.1"/>
    </source>
</evidence>
<dbReference type="PANTHER" id="PTHR24567:SF74">
    <property type="entry name" value="HTH-TYPE TRANSCRIPTIONAL REGULATOR ARCR"/>
    <property type="match status" value="1"/>
</dbReference>
<gene>
    <name evidence="6" type="ordered locus">Halha_1338</name>
</gene>
<dbReference type="HOGENOM" id="CLU_075053_3_4_9"/>
<dbReference type="KEGG" id="hhl:Halha_1338"/>